<feature type="region of interest" description="Disordered" evidence="1">
    <location>
        <begin position="64"/>
        <end position="93"/>
    </location>
</feature>
<feature type="compositionally biased region" description="Basic and acidic residues" evidence="1">
    <location>
        <begin position="66"/>
        <end position="81"/>
    </location>
</feature>
<reference evidence="2 3" key="1">
    <citation type="journal article" date="2011" name="PLoS Genet.">
        <title>Comparative genomic analysis of human fungal pathogens causing paracoccidioidomycosis.</title>
        <authorList>
            <person name="Desjardins C.A."/>
            <person name="Champion M.D."/>
            <person name="Holder J.W."/>
            <person name="Muszewska A."/>
            <person name="Goldberg J."/>
            <person name="Bailao A.M."/>
            <person name="Brigido M.M."/>
            <person name="Ferreira M.E."/>
            <person name="Garcia A.M."/>
            <person name="Grynberg M."/>
            <person name="Gujja S."/>
            <person name="Heiman D.I."/>
            <person name="Henn M.R."/>
            <person name="Kodira C.D."/>
            <person name="Leon-Narvaez H."/>
            <person name="Longo L.V."/>
            <person name="Ma L.J."/>
            <person name="Malavazi I."/>
            <person name="Matsuo A.L."/>
            <person name="Morais F.V."/>
            <person name="Pereira M."/>
            <person name="Rodriguez-Brito S."/>
            <person name="Sakthikumar S."/>
            <person name="Salem-Izacc S.M."/>
            <person name="Sykes S.M."/>
            <person name="Teixeira M.M."/>
            <person name="Vallejo M.C."/>
            <person name="Walter M.E."/>
            <person name="Yandava C."/>
            <person name="Young S."/>
            <person name="Zeng Q."/>
            <person name="Zucker J."/>
            <person name="Felipe M.S."/>
            <person name="Goldman G.H."/>
            <person name="Haas B.J."/>
            <person name="McEwen J.G."/>
            <person name="Nino-Vega G."/>
            <person name="Puccia R."/>
            <person name="San-Blas G."/>
            <person name="Soares C.M."/>
            <person name="Birren B.W."/>
            <person name="Cuomo C.A."/>
        </authorList>
    </citation>
    <scope>NUCLEOTIDE SEQUENCE [LARGE SCALE GENOMIC DNA]</scope>
    <source>
        <strain evidence="2 3">Pb18</strain>
    </source>
</reference>
<dbReference type="GeneID" id="22581505"/>
<accession>C1G4R6</accession>
<sequence length="93" mass="10270">MSRVDHSAGQLAGCKARQKWVTLEGETRNCGPLGVASSGEDRQDSSPKLKVHQAKLQQSGVFHSADGMERMEPWKTQRECTKSNTDPPVYDVI</sequence>
<organism evidence="2 3">
    <name type="scientific">Paracoccidioides brasiliensis (strain Pb18)</name>
    <dbReference type="NCBI Taxonomy" id="502780"/>
    <lineage>
        <taxon>Eukaryota</taxon>
        <taxon>Fungi</taxon>
        <taxon>Dikarya</taxon>
        <taxon>Ascomycota</taxon>
        <taxon>Pezizomycotina</taxon>
        <taxon>Eurotiomycetes</taxon>
        <taxon>Eurotiomycetidae</taxon>
        <taxon>Onygenales</taxon>
        <taxon>Ajellomycetaceae</taxon>
        <taxon>Paracoccidioides</taxon>
    </lineage>
</organism>
<dbReference type="AlphaFoldDB" id="C1G4R6"/>
<dbReference type="Proteomes" id="UP000001628">
    <property type="component" value="Unassembled WGS sequence"/>
</dbReference>
<name>C1G4R6_PARBD</name>
<dbReference type="EMBL" id="KN275958">
    <property type="protein sequence ID" value="EEH45782.2"/>
    <property type="molecule type" value="Genomic_DNA"/>
</dbReference>
<gene>
    <name evidence="2" type="ORF">PADG_01932</name>
</gene>
<dbReference type="InParanoid" id="C1G4R6"/>
<evidence type="ECO:0000313" key="3">
    <source>
        <dbReference type="Proteomes" id="UP000001628"/>
    </source>
</evidence>
<evidence type="ECO:0000256" key="1">
    <source>
        <dbReference type="SAM" id="MobiDB-lite"/>
    </source>
</evidence>
<keyword evidence="3" id="KW-1185">Reference proteome</keyword>
<dbReference type="HOGENOM" id="CLU_186270_0_0_1"/>
<evidence type="ECO:0000313" key="2">
    <source>
        <dbReference type="EMBL" id="EEH45782.2"/>
    </source>
</evidence>
<dbReference type="RefSeq" id="XP_010757128.1">
    <property type="nucleotide sequence ID" value="XM_010758826.1"/>
</dbReference>
<protein>
    <submittedName>
        <fullName evidence="2">Uncharacterized protein</fullName>
    </submittedName>
</protein>
<feature type="region of interest" description="Disordered" evidence="1">
    <location>
        <begin position="28"/>
        <end position="47"/>
    </location>
</feature>
<dbReference type="KEGG" id="pbn:PADG_01932"/>
<dbReference type="VEuPathDB" id="FungiDB:PADG_01932"/>
<proteinExistence type="predicted"/>